<dbReference type="Proteomes" id="UP000005974">
    <property type="component" value="Unassembled WGS sequence"/>
</dbReference>
<dbReference type="PATRIC" id="fig|997876.3.peg.4068"/>
<accession>I8VR39</accession>
<sequence>MIMSGTLSNISPRLHEVNVFLSTYGQGSLSFGQALLLSLFYRDFSDTNIVVEEAESLAEKDTEQLLKFSSALFSESETYLSLDKTSLQAVNFEALFEEYLKPFELRYEEAKAASTELWRKYSALNHRLDFLPLDSEEYMKLSVECDAQKAEYDTAHAQTDHLYNEWQQERSRYFCVYCFKPMFLDVLVERLHGIAESILSDINQMKEDKP</sequence>
<organism evidence="1 2">
    <name type="scientific">Phocaeicola dorei CL02T12C06</name>
    <dbReference type="NCBI Taxonomy" id="997876"/>
    <lineage>
        <taxon>Bacteria</taxon>
        <taxon>Pseudomonadati</taxon>
        <taxon>Bacteroidota</taxon>
        <taxon>Bacteroidia</taxon>
        <taxon>Bacteroidales</taxon>
        <taxon>Bacteroidaceae</taxon>
        <taxon>Phocaeicola</taxon>
    </lineage>
</organism>
<gene>
    <name evidence="1" type="ORF">HMPREF1064_03895</name>
</gene>
<comment type="caution">
    <text evidence="1">The sequence shown here is derived from an EMBL/GenBank/DDBJ whole genome shotgun (WGS) entry which is preliminary data.</text>
</comment>
<reference evidence="1 2" key="1">
    <citation type="submission" date="2012-02" db="EMBL/GenBank/DDBJ databases">
        <title>The Genome Sequence of Bacteroides dorei CL02T12C06.</title>
        <authorList>
            <consortium name="The Broad Institute Genome Sequencing Platform"/>
            <person name="Earl A."/>
            <person name="Ward D."/>
            <person name="Feldgarden M."/>
            <person name="Gevers D."/>
            <person name="Zitomersky N.L."/>
            <person name="Coyne M.J."/>
            <person name="Comstock L.E."/>
            <person name="Young S.K."/>
            <person name="Zeng Q."/>
            <person name="Gargeya S."/>
            <person name="Fitzgerald M."/>
            <person name="Haas B."/>
            <person name="Abouelleil A."/>
            <person name="Alvarado L."/>
            <person name="Arachchi H.M."/>
            <person name="Berlin A."/>
            <person name="Chapman S.B."/>
            <person name="Gearin G."/>
            <person name="Goldberg J."/>
            <person name="Griggs A."/>
            <person name="Gujja S."/>
            <person name="Hansen M."/>
            <person name="Heiman D."/>
            <person name="Howarth C."/>
            <person name="Larimer J."/>
            <person name="Lui A."/>
            <person name="MacDonald P.J.P."/>
            <person name="McCowen C."/>
            <person name="Montmayeur A."/>
            <person name="Murphy C."/>
            <person name="Neiman D."/>
            <person name="Pearson M."/>
            <person name="Priest M."/>
            <person name="Roberts A."/>
            <person name="Saif S."/>
            <person name="Shea T."/>
            <person name="Sisk P."/>
            <person name="Stolte C."/>
            <person name="Sykes S."/>
            <person name="Wortman J."/>
            <person name="Nusbaum C."/>
            <person name="Birren B."/>
        </authorList>
    </citation>
    <scope>NUCLEOTIDE SEQUENCE [LARGE SCALE GENOMIC DNA]</scope>
    <source>
        <strain evidence="1 2">CL02T12C06</strain>
    </source>
</reference>
<name>I8VR39_9BACT</name>
<keyword evidence="2" id="KW-1185">Reference proteome</keyword>
<dbReference type="HOGENOM" id="CLU_114420_0_0_10"/>
<dbReference type="RefSeq" id="WP_007850096.1">
    <property type="nucleotide sequence ID" value="NZ_JH724136.1"/>
</dbReference>
<dbReference type="EMBL" id="AGXJ01000074">
    <property type="protein sequence ID" value="EIY28895.1"/>
    <property type="molecule type" value="Genomic_DNA"/>
</dbReference>
<dbReference type="AlphaFoldDB" id="I8VR39"/>
<protein>
    <submittedName>
        <fullName evidence="1">Uncharacterized protein</fullName>
    </submittedName>
</protein>
<evidence type="ECO:0000313" key="1">
    <source>
        <dbReference type="EMBL" id="EIY28895.1"/>
    </source>
</evidence>
<evidence type="ECO:0000313" key="2">
    <source>
        <dbReference type="Proteomes" id="UP000005974"/>
    </source>
</evidence>
<proteinExistence type="predicted"/>
<dbReference type="OrthoDB" id="1097991at2"/>